<evidence type="ECO:0000313" key="2">
    <source>
        <dbReference type="Proteomes" id="UP000184147"/>
    </source>
</evidence>
<evidence type="ECO:0000313" key="1">
    <source>
        <dbReference type="EMBL" id="SHF86640.1"/>
    </source>
</evidence>
<reference evidence="1 2" key="1">
    <citation type="submission" date="2016-11" db="EMBL/GenBank/DDBJ databases">
        <authorList>
            <person name="Jaros S."/>
            <person name="Januszkiewicz K."/>
            <person name="Wedrychowicz H."/>
        </authorList>
    </citation>
    <scope>NUCLEOTIDE SEQUENCE [LARGE SCALE GENOMIC DNA]</scope>
    <source>
        <strain evidence="1 2">DSM 25660</strain>
    </source>
</reference>
<name>A0A1M5F4V9_9FLAO</name>
<dbReference type="AlphaFoldDB" id="A0A1M5F4V9"/>
<gene>
    <name evidence="1" type="ORF">SAMN05444377_1322</name>
</gene>
<dbReference type="Proteomes" id="UP000184147">
    <property type="component" value="Unassembled WGS sequence"/>
</dbReference>
<organism evidence="1 2">
    <name type="scientific">Flavobacterium fontis</name>
    <dbReference type="NCBI Taxonomy" id="1124188"/>
    <lineage>
        <taxon>Bacteria</taxon>
        <taxon>Pseudomonadati</taxon>
        <taxon>Bacteroidota</taxon>
        <taxon>Flavobacteriia</taxon>
        <taxon>Flavobacteriales</taxon>
        <taxon>Flavobacteriaceae</taxon>
        <taxon>Flavobacterium</taxon>
    </lineage>
</organism>
<sequence>MKEARTANSRFAKAGVSCFYESEVLNSSFVHLMKFSAENPAFAKRQTVVRKLIKPYR</sequence>
<protein>
    <submittedName>
        <fullName evidence="1">Uncharacterized protein</fullName>
    </submittedName>
</protein>
<dbReference type="EMBL" id="FQVQ01000032">
    <property type="protein sequence ID" value="SHF86640.1"/>
    <property type="molecule type" value="Genomic_DNA"/>
</dbReference>
<accession>A0A1M5F4V9</accession>
<dbReference type="STRING" id="1124188.SAMN05444377_1322"/>
<keyword evidence="2" id="KW-1185">Reference proteome</keyword>
<proteinExistence type="predicted"/>